<gene>
    <name evidence="10" type="ORF">IF188_18095</name>
</gene>
<accession>A0ABR8NT37</accession>
<evidence type="ECO:0000256" key="4">
    <source>
        <dbReference type="ARBA" id="ARBA00022692"/>
    </source>
</evidence>
<dbReference type="RefSeq" id="WP_191173207.1">
    <property type="nucleotide sequence ID" value="NZ_JACXZS010000014.1"/>
</dbReference>
<dbReference type="SUPFAM" id="SSF161098">
    <property type="entry name" value="MetI-like"/>
    <property type="match status" value="1"/>
</dbReference>
<reference evidence="10 11" key="1">
    <citation type="submission" date="2020-09" db="EMBL/GenBank/DDBJ databases">
        <title>Isolation and identification of active actinomycetes.</title>
        <authorList>
            <person name="Li X."/>
        </authorList>
    </citation>
    <scope>NUCLEOTIDE SEQUENCE [LARGE SCALE GENOMIC DNA]</scope>
    <source>
        <strain evidence="10 11">NEAU-LLC</strain>
    </source>
</reference>
<feature type="transmembrane region" description="Helical" evidence="7">
    <location>
        <begin position="31"/>
        <end position="54"/>
    </location>
</feature>
<dbReference type="InterPro" id="IPR035906">
    <property type="entry name" value="MetI-like_sf"/>
</dbReference>
<dbReference type="InterPro" id="IPR051393">
    <property type="entry name" value="ABC_transporter_permease"/>
</dbReference>
<dbReference type="Pfam" id="PF00528">
    <property type="entry name" value="BPD_transp_1"/>
    <property type="match status" value="1"/>
</dbReference>
<comment type="subcellular location">
    <subcellularLocation>
        <location evidence="1 7">Cell membrane</location>
        <topology evidence="1 7">Multi-pass membrane protein</topology>
    </subcellularLocation>
</comment>
<comment type="caution">
    <text evidence="10">The sequence shown here is derived from an EMBL/GenBank/DDBJ whole genome shotgun (WGS) entry which is preliminary data.</text>
</comment>
<feature type="region of interest" description="Disordered" evidence="8">
    <location>
        <begin position="1"/>
        <end position="23"/>
    </location>
</feature>
<protein>
    <submittedName>
        <fullName evidence="10">Sugar ABC transporter permease</fullName>
    </submittedName>
</protein>
<evidence type="ECO:0000256" key="5">
    <source>
        <dbReference type="ARBA" id="ARBA00022989"/>
    </source>
</evidence>
<evidence type="ECO:0000313" key="10">
    <source>
        <dbReference type="EMBL" id="MBD3943607.1"/>
    </source>
</evidence>
<keyword evidence="6 7" id="KW-0472">Membrane</keyword>
<name>A0ABR8NT37_9MICO</name>
<evidence type="ECO:0000256" key="7">
    <source>
        <dbReference type="RuleBase" id="RU363032"/>
    </source>
</evidence>
<feature type="transmembrane region" description="Helical" evidence="7">
    <location>
        <begin position="96"/>
        <end position="117"/>
    </location>
</feature>
<keyword evidence="11" id="KW-1185">Reference proteome</keyword>
<dbReference type="EMBL" id="JACXZS010000014">
    <property type="protein sequence ID" value="MBD3943607.1"/>
    <property type="molecule type" value="Genomic_DNA"/>
</dbReference>
<dbReference type="CDD" id="cd06261">
    <property type="entry name" value="TM_PBP2"/>
    <property type="match status" value="1"/>
</dbReference>
<evidence type="ECO:0000256" key="8">
    <source>
        <dbReference type="SAM" id="MobiDB-lite"/>
    </source>
</evidence>
<keyword evidence="5 7" id="KW-1133">Transmembrane helix</keyword>
<dbReference type="PANTHER" id="PTHR30193:SF41">
    <property type="entry name" value="DIACETYLCHITOBIOSE UPTAKE SYSTEM PERMEASE PROTEIN NGCF"/>
    <property type="match status" value="1"/>
</dbReference>
<proteinExistence type="inferred from homology"/>
<evidence type="ECO:0000256" key="6">
    <source>
        <dbReference type="ARBA" id="ARBA00023136"/>
    </source>
</evidence>
<dbReference type="Proteomes" id="UP000598426">
    <property type="component" value="Unassembled WGS sequence"/>
</dbReference>
<feature type="transmembrane region" description="Helical" evidence="7">
    <location>
        <begin position="296"/>
        <end position="321"/>
    </location>
</feature>
<evidence type="ECO:0000256" key="3">
    <source>
        <dbReference type="ARBA" id="ARBA00022475"/>
    </source>
</evidence>
<feature type="domain" description="ABC transmembrane type-1" evidence="9">
    <location>
        <begin position="92"/>
        <end position="317"/>
    </location>
</feature>
<evidence type="ECO:0000256" key="1">
    <source>
        <dbReference type="ARBA" id="ARBA00004651"/>
    </source>
</evidence>
<keyword evidence="4 7" id="KW-0812">Transmembrane</keyword>
<dbReference type="Gene3D" id="1.10.3720.10">
    <property type="entry name" value="MetI-like"/>
    <property type="match status" value="1"/>
</dbReference>
<evidence type="ECO:0000313" key="11">
    <source>
        <dbReference type="Proteomes" id="UP000598426"/>
    </source>
</evidence>
<comment type="similarity">
    <text evidence="7">Belongs to the binding-protein-dependent transport system permease family.</text>
</comment>
<dbReference type="PROSITE" id="PS50928">
    <property type="entry name" value="ABC_TM1"/>
    <property type="match status" value="1"/>
</dbReference>
<organism evidence="10 11">
    <name type="scientific">Microbacterium helvum</name>
    <dbReference type="NCBI Taxonomy" id="2773713"/>
    <lineage>
        <taxon>Bacteria</taxon>
        <taxon>Bacillati</taxon>
        <taxon>Actinomycetota</taxon>
        <taxon>Actinomycetes</taxon>
        <taxon>Micrococcales</taxon>
        <taxon>Microbacteriaceae</taxon>
        <taxon>Microbacterium</taxon>
    </lineage>
</organism>
<dbReference type="PANTHER" id="PTHR30193">
    <property type="entry name" value="ABC TRANSPORTER PERMEASE PROTEIN"/>
    <property type="match status" value="1"/>
</dbReference>
<sequence length="333" mass="36105">MTALITAAEPGERVTSPRPRRPPRRPNFDRISFLLVFLVAPLALFVAFVLWPFAQSAYYALTSWGGYTADLEWVGLQNFTQMLSDEVLLKSLRNSVVLALVVPTLTLGIAFAIACVVTTGGPSIGTIQGLRGSAFYRVASFFPYCVPAIVIGIIWAQVYDPSRGLLNGILTAVGLDQFRSFPWLGDETTAMAASVLVIVWSLIGFYTILFIAAIKGIPAETYEAARLDGAGRFRIAVSVTLPQILSSFQTAYIYVGLVAVDSFVYMAALNNQGGPNYSTLTMTQYLYNVAFFQGKFGYATAIGIVLALVTLIYAALVFGVFRLLRGKDGGDHA</sequence>
<evidence type="ECO:0000259" key="9">
    <source>
        <dbReference type="PROSITE" id="PS50928"/>
    </source>
</evidence>
<keyword evidence="3" id="KW-1003">Cell membrane</keyword>
<evidence type="ECO:0000256" key="2">
    <source>
        <dbReference type="ARBA" id="ARBA00022448"/>
    </source>
</evidence>
<feature type="transmembrane region" description="Helical" evidence="7">
    <location>
        <begin position="138"/>
        <end position="158"/>
    </location>
</feature>
<dbReference type="InterPro" id="IPR000515">
    <property type="entry name" value="MetI-like"/>
</dbReference>
<feature type="transmembrane region" description="Helical" evidence="7">
    <location>
        <begin position="235"/>
        <end position="255"/>
    </location>
</feature>
<feature type="transmembrane region" description="Helical" evidence="7">
    <location>
        <begin position="190"/>
        <end position="214"/>
    </location>
</feature>
<keyword evidence="2 7" id="KW-0813">Transport</keyword>